<dbReference type="PANTHER" id="PTHR30295">
    <property type="entry name" value="BACTERIOFERRITIN"/>
    <property type="match status" value="1"/>
</dbReference>
<comment type="function">
    <text evidence="6">Iron-storage protein, whose ferroxidase center binds Fe(2+), oxidizes it using dioxygen to Fe(3+), and participates in the subsequent Fe(3+) oxide mineral core formation within the central cavity of the BFR protein shell.</text>
</comment>
<feature type="binding site" evidence="7">
    <location>
        <position position="127"/>
    </location>
    <ligand>
        <name>Fe cation</name>
        <dbReference type="ChEBI" id="CHEBI:24875"/>
        <label>1</label>
    </ligand>
</feature>
<dbReference type="Pfam" id="PF00210">
    <property type="entry name" value="Ferritin"/>
    <property type="match status" value="1"/>
</dbReference>
<protein>
    <recommendedName>
        <fullName evidence="6">Bacterioferritin</fullName>
        <ecNumber evidence="6">1.16.3.1</ecNumber>
    </recommendedName>
</protein>
<dbReference type="EC" id="1.16.3.1" evidence="6"/>
<sequence>MKSDKRIIDALNGLLADELTAINQYMVHSEMCDDWGYEKLHKNFEKRAIDEMKHAEKLIGRILFLEGTPIVSELKKINIGSSVDKQLANDHAAEEIAIKGYNEAIALVAGLKDSATRDFLQDILNDEDAHMDNIEALQSEIEQMTLPTFLSTQVEK</sequence>
<feature type="binding site" evidence="7">
    <location>
        <position position="127"/>
    </location>
    <ligand>
        <name>Fe cation</name>
        <dbReference type="ChEBI" id="CHEBI:24875"/>
        <label>2</label>
    </ligand>
</feature>
<evidence type="ECO:0000256" key="5">
    <source>
        <dbReference type="ARBA" id="ARBA00023004"/>
    </source>
</evidence>
<dbReference type="InterPro" id="IPR009078">
    <property type="entry name" value="Ferritin-like_SF"/>
</dbReference>
<dbReference type="CDD" id="cd00907">
    <property type="entry name" value="Bacterioferritin"/>
    <property type="match status" value="1"/>
</dbReference>
<dbReference type="GO" id="GO:0006826">
    <property type="term" value="P:iron ion transport"/>
    <property type="evidence" value="ECO:0007669"/>
    <property type="project" value="InterPro"/>
</dbReference>
<accession>A0A3P3XRS5</accession>
<dbReference type="InterPro" id="IPR002024">
    <property type="entry name" value="Bacterioferritin"/>
</dbReference>
<proteinExistence type="inferred from homology"/>
<dbReference type="InterPro" id="IPR012347">
    <property type="entry name" value="Ferritin-like"/>
</dbReference>
<dbReference type="Gene3D" id="1.20.1260.10">
    <property type="match status" value="1"/>
</dbReference>
<keyword evidence="5 6" id="KW-0408">Iron</keyword>
<feature type="binding site" evidence="7">
    <location>
        <position position="51"/>
    </location>
    <ligand>
        <name>Fe cation</name>
        <dbReference type="ChEBI" id="CHEBI:24875"/>
        <label>2</label>
    </ligand>
</feature>
<reference evidence="9" key="1">
    <citation type="submission" date="2017-02" db="EMBL/GenBank/DDBJ databases">
        <authorList>
            <person name="Regsiter A."/>
            <person name="William W."/>
        </authorList>
    </citation>
    <scope>NUCLEOTIDE SEQUENCE</scope>
    <source>
        <strain evidence="9">BdmA 4</strain>
    </source>
</reference>
<dbReference type="GO" id="GO:0008199">
    <property type="term" value="F:ferric iron binding"/>
    <property type="evidence" value="ECO:0007669"/>
    <property type="project" value="InterPro"/>
</dbReference>
<dbReference type="GO" id="GO:0004322">
    <property type="term" value="F:ferroxidase activity"/>
    <property type="evidence" value="ECO:0007669"/>
    <property type="project" value="UniProtKB-EC"/>
</dbReference>
<dbReference type="NCBIfam" id="TIGR00754">
    <property type="entry name" value="bfr"/>
    <property type="match status" value="1"/>
</dbReference>
<dbReference type="PROSITE" id="PS50905">
    <property type="entry name" value="FERRITIN_LIKE"/>
    <property type="match status" value="1"/>
</dbReference>
<dbReference type="GO" id="GO:0020037">
    <property type="term" value="F:heme binding"/>
    <property type="evidence" value="ECO:0007669"/>
    <property type="project" value="TreeGrafter"/>
</dbReference>
<feature type="binding site" description="axial binding residue" evidence="7">
    <location>
        <position position="52"/>
    </location>
    <ligand>
        <name>heme b</name>
        <dbReference type="ChEBI" id="CHEBI:60344"/>
        <note>ligand shared between dimeric partners</note>
    </ligand>
    <ligandPart>
        <name>Fe</name>
        <dbReference type="ChEBI" id="CHEBI:18248"/>
    </ligandPart>
</feature>
<feature type="binding site" evidence="7">
    <location>
        <position position="54"/>
    </location>
    <ligand>
        <name>Fe cation</name>
        <dbReference type="ChEBI" id="CHEBI:24875"/>
        <label>1</label>
    </ligand>
</feature>
<comment type="similarity">
    <text evidence="1 6">Belongs to the bacterioferritin family.</text>
</comment>
<evidence type="ECO:0000256" key="7">
    <source>
        <dbReference type="PIRSR" id="PIRSR002560-1"/>
    </source>
</evidence>
<organism evidence="9">
    <name type="scientific">uncultured spirochete</name>
    <dbReference type="NCBI Taxonomy" id="156406"/>
    <lineage>
        <taxon>Bacteria</taxon>
        <taxon>Pseudomonadati</taxon>
        <taxon>Spirochaetota</taxon>
        <taxon>Spirochaetia</taxon>
        <taxon>Spirochaetales</taxon>
        <taxon>environmental samples</taxon>
    </lineage>
</organism>
<dbReference type="GO" id="GO:0005829">
    <property type="term" value="C:cytosol"/>
    <property type="evidence" value="ECO:0007669"/>
    <property type="project" value="TreeGrafter"/>
</dbReference>
<evidence type="ECO:0000313" key="9">
    <source>
        <dbReference type="EMBL" id="SLM18779.1"/>
    </source>
</evidence>
<evidence type="ECO:0000256" key="1">
    <source>
        <dbReference type="ARBA" id="ARBA00008093"/>
    </source>
</evidence>
<dbReference type="InterPro" id="IPR008331">
    <property type="entry name" value="Ferritin_DPS_dom"/>
</dbReference>
<dbReference type="InterPro" id="IPR009040">
    <property type="entry name" value="Ferritin-like_diiron"/>
</dbReference>
<feature type="binding site" evidence="7">
    <location>
        <position position="18"/>
    </location>
    <ligand>
        <name>Fe cation</name>
        <dbReference type="ChEBI" id="CHEBI:24875"/>
        <label>1</label>
    </ligand>
</feature>
<evidence type="ECO:0000256" key="3">
    <source>
        <dbReference type="ARBA" id="ARBA00022617"/>
    </source>
</evidence>
<keyword evidence="3" id="KW-0349">Heme</keyword>
<gene>
    <name evidence="9" type="primary">bfr</name>
    <name evidence="9" type="ORF">SPIRO4BDMA_50294</name>
</gene>
<dbReference type="PRINTS" id="PR00601">
    <property type="entry name" value="BACFERRITIN"/>
</dbReference>
<feature type="binding site" evidence="7">
    <location>
        <position position="50"/>
    </location>
    <ligand>
        <name>Fe cation</name>
        <dbReference type="ChEBI" id="CHEBI:24875"/>
        <label>3</label>
    </ligand>
</feature>
<evidence type="ECO:0000256" key="6">
    <source>
        <dbReference type="PIRNR" id="PIRNR002560"/>
    </source>
</evidence>
<name>A0A3P3XRS5_9SPIR</name>
<evidence type="ECO:0000256" key="4">
    <source>
        <dbReference type="ARBA" id="ARBA00022723"/>
    </source>
</evidence>
<feature type="binding site" evidence="7">
    <location>
        <position position="130"/>
    </location>
    <ligand>
        <name>Fe cation</name>
        <dbReference type="ChEBI" id="CHEBI:24875"/>
        <label>2</label>
    </ligand>
</feature>
<dbReference type="EMBL" id="FWDO01000005">
    <property type="protein sequence ID" value="SLM18779.1"/>
    <property type="molecule type" value="Genomic_DNA"/>
</dbReference>
<dbReference type="PANTHER" id="PTHR30295:SF0">
    <property type="entry name" value="BACTERIOFERRITIN"/>
    <property type="match status" value="1"/>
</dbReference>
<keyword evidence="4 6" id="KW-0479">Metal-binding</keyword>
<feature type="binding site" evidence="7">
    <location>
        <position position="51"/>
    </location>
    <ligand>
        <name>Fe cation</name>
        <dbReference type="ChEBI" id="CHEBI:24875"/>
        <label>1</label>
    </ligand>
</feature>
<evidence type="ECO:0000256" key="2">
    <source>
        <dbReference type="ARBA" id="ARBA00022434"/>
    </source>
</evidence>
<dbReference type="PIRSF" id="PIRSF002560">
    <property type="entry name" value="Bacterioferritin"/>
    <property type="match status" value="1"/>
</dbReference>
<feature type="domain" description="Ferritin-like diiron" evidence="8">
    <location>
        <begin position="1"/>
        <end position="145"/>
    </location>
</feature>
<feature type="binding site" evidence="7">
    <location>
        <position position="94"/>
    </location>
    <ligand>
        <name>Fe cation</name>
        <dbReference type="ChEBI" id="CHEBI:24875"/>
        <label>2</label>
    </ligand>
</feature>
<dbReference type="GO" id="GO:0006879">
    <property type="term" value="P:intracellular iron ion homeostasis"/>
    <property type="evidence" value="ECO:0007669"/>
    <property type="project" value="UniProtKB-KW"/>
</dbReference>
<evidence type="ECO:0000259" key="8">
    <source>
        <dbReference type="PROSITE" id="PS50905"/>
    </source>
</evidence>
<keyword evidence="9" id="KW-0560">Oxidoreductase</keyword>
<keyword evidence="2 6" id="KW-0409">Iron storage</keyword>
<dbReference type="AlphaFoldDB" id="A0A3P3XRS5"/>
<dbReference type="SUPFAM" id="SSF47240">
    <property type="entry name" value="Ferritin-like"/>
    <property type="match status" value="1"/>
</dbReference>
<comment type="catalytic activity">
    <reaction evidence="6">
        <text>4 Fe(2+) + O2 + 4 H(+) = 4 Fe(3+) + 2 H2O</text>
        <dbReference type="Rhea" id="RHEA:11148"/>
        <dbReference type="ChEBI" id="CHEBI:15377"/>
        <dbReference type="ChEBI" id="CHEBI:15378"/>
        <dbReference type="ChEBI" id="CHEBI:15379"/>
        <dbReference type="ChEBI" id="CHEBI:29033"/>
        <dbReference type="ChEBI" id="CHEBI:29034"/>
        <dbReference type="EC" id="1.16.3.1"/>
    </reaction>
</comment>